<reference evidence="3" key="1">
    <citation type="submission" date="2018-05" db="EMBL/GenBank/DDBJ databases">
        <title>Complete genome sequence of Actinobacillus porcitonsillarum reference strain 9953L55 (CCUG 46996).</title>
        <authorList>
            <person name="Dona V."/>
            <person name="Perreten V."/>
        </authorList>
    </citation>
    <scope>NUCLEOTIDE SEQUENCE [LARGE SCALE GENOMIC DNA]</scope>
    <source>
        <strain evidence="3">9953L55</strain>
    </source>
</reference>
<evidence type="ECO:0000313" key="3">
    <source>
        <dbReference type="Proteomes" id="UP000244920"/>
    </source>
</evidence>
<sequence>MNKQRITITAFIFKLGDDYLGFLRNLTPTVLFLSLAFFGLPELENPNWSLEKVGMVLFSLGSLFIAISAMAVNIVSFAKKALKALQELQNIEVSAPLSFWQTVKLLWQEGNAKVVMFFFVINIVAIMMVMTYGMNYAFNFYRTISSMVG</sequence>
<dbReference type="KEGG" id="apor:DDU33_01290"/>
<feature type="transmembrane region" description="Helical" evidence="1">
    <location>
        <begin position="114"/>
        <end position="138"/>
    </location>
</feature>
<feature type="transmembrane region" description="Helical" evidence="1">
    <location>
        <begin position="53"/>
        <end position="75"/>
    </location>
</feature>
<keyword evidence="1" id="KW-0472">Membrane</keyword>
<dbReference type="AlphaFoldDB" id="A0A2U8FGW9"/>
<protein>
    <recommendedName>
        <fullName evidence="4">ABC transporter permease</fullName>
    </recommendedName>
</protein>
<evidence type="ECO:0000313" key="2">
    <source>
        <dbReference type="EMBL" id="AWI50218.1"/>
    </source>
</evidence>
<keyword evidence="1" id="KW-0812">Transmembrane</keyword>
<proteinExistence type="predicted"/>
<organism evidence="2 3">
    <name type="scientific">Actinobacillus porcitonsillarum</name>
    <dbReference type="NCBI Taxonomy" id="189834"/>
    <lineage>
        <taxon>Bacteria</taxon>
        <taxon>Pseudomonadati</taxon>
        <taxon>Pseudomonadota</taxon>
        <taxon>Gammaproteobacteria</taxon>
        <taxon>Pasteurellales</taxon>
        <taxon>Pasteurellaceae</taxon>
        <taxon>Actinobacillus</taxon>
    </lineage>
</organism>
<keyword evidence="3" id="KW-1185">Reference proteome</keyword>
<name>A0A2U8FGW9_9PAST</name>
<accession>A0A2U8FGW9</accession>
<evidence type="ECO:0000256" key="1">
    <source>
        <dbReference type="SAM" id="Phobius"/>
    </source>
</evidence>
<keyword evidence="1" id="KW-1133">Transmembrane helix</keyword>
<gene>
    <name evidence="2" type="ORF">DDU33_01290</name>
</gene>
<feature type="transmembrane region" description="Helical" evidence="1">
    <location>
        <begin position="21"/>
        <end position="41"/>
    </location>
</feature>
<evidence type="ECO:0008006" key="4">
    <source>
        <dbReference type="Google" id="ProtNLM"/>
    </source>
</evidence>
<dbReference type="Proteomes" id="UP000244920">
    <property type="component" value="Chromosome"/>
</dbReference>
<dbReference type="EMBL" id="CP029206">
    <property type="protein sequence ID" value="AWI50218.1"/>
    <property type="molecule type" value="Genomic_DNA"/>
</dbReference>
<dbReference type="RefSeq" id="WP_108922663.1">
    <property type="nucleotide sequence ID" value="NZ_CP029206.1"/>
</dbReference>